<keyword evidence="4" id="KW-1185">Reference proteome</keyword>
<dbReference type="Proteomes" id="UP001642487">
    <property type="component" value="Chromosome 4"/>
</dbReference>
<gene>
    <name evidence="3" type="ORF">CITCOLO1_LOCUS12469</name>
</gene>
<organism evidence="3 4">
    <name type="scientific">Citrullus colocynthis</name>
    <name type="common">colocynth</name>
    <dbReference type="NCBI Taxonomy" id="252529"/>
    <lineage>
        <taxon>Eukaryota</taxon>
        <taxon>Viridiplantae</taxon>
        <taxon>Streptophyta</taxon>
        <taxon>Embryophyta</taxon>
        <taxon>Tracheophyta</taxon>
        <taxon>Spermatophyta</taxon>
        <taxon>Magnoliopsida</taxon>
        <taxon>eudicotyledons</taxon>
        <taxon>Gunneridae</taxon>
        <taxon>Pentapetalae</taxon>
        <taxon>rosids</taxon>
        <taxon>fabids</taxon>
        <taxon>Cucurbitales</taxon>
        <taxon>Cucurbitaceae</taxon>
        <taxon>Benincaseae</taxon>
        <taxon>Citrullus</taxon>
    </lineage>
</organism>
<feature type="region of interest" description="Disordered" evidence="1">
    <location>
        <begin position="47"/>
        <end position="71"/>
    </location>
</feature>
<evidence type="ECO:0000313" key="4">
    <source>
        <dbReference type="Proteomes" id="UP001642487"/>
    </source>
</evidence>
<proteinExistence type="predicted"/>
<evidence type="ECO:0000313" key="3">
    <source>
        <dbReference type="EMBL" id="CAK9320421.1"/>
    </source>
</evidence>
<keyword evidence="2" id="KW-0812">Transmembrane</keyword>
<protein>
    <submittedName>
        <fullName evidence="3">Uncharacterized protein</fullName>
    </submittedName>
</protein>
<dbReference type="EMBL" id="OZ021738">
    <property type="protein sequence ID" value="CAK9320421.1"/>
    <property type="molecule type" value="Genomic_DNA"/>
</dbReference>
<keyword evidence="2" id="KW-1133">Transmembrane helix</keyword>
<keyword evidence="2" id="KW-0472">Membrane</keyword>
<evidence type="ECO:0000256" key="2">
    <source>
        <dbReference type="SAM" id="Phobius"/>
    </source>
</evidence>
<sequence>MPNTETPNLNSPAMPNLRTSSLFLIILLIAAPRLFLLVDCRPLRPGSTIEPHRVHNNVPALASQTPETAVSPPIYSGSRRIGDDNGGVAFTFASGPSRKGAGH</sequence>
<feature type="transmembrane region" description="Helical" evidence="2">
    <location>
        <begin position="20"/>
        <end position="38"/>
    </location>
</feature>
<evidence type="ECO:0000256" key="1">
    <source>
        <dbReference type="SAM" id="MobiDB-lite"/>
    </source>
</evidence>
<accession>A0ABP0YMZ7</accession>
<reference evidence="3 4" key="1">
    <citation type="submission" date="2024-03" db="EMBL/GenBank/DDBJ databases">
        <authorList>
            <person name="Gkanogiannis A."/>
            <person name="Becerra Lopez-Lavalle L."/>
        </authorList>
    </citation>
    <scope>NUCLEOTIDE SEQUENCE [LARGE SCALE GENOMIC DNA]</scope>
</reference>
<name>A0ABP0YMZ7_9ROSI</name>